<organism evidence="1 2">
    <name type="scientific">Mycolicibacterium arabiense</name>
    <dbReference type="NCBI Taxonomy" id="1286181"/>
    <lineage>
        <taxon>Bacteria</taxon>
        <taxon>Bacillati</taxon>
        <taxon>Actinomycetota</taxon>
        <taxon>Actinomycetes</taxon>
        <taxon>Mycobacteriales</taxon>
        <taxon>Mycobacteriaceae</taxon>
        <taxon>Mycolicibacterium</taxon>
    </lineage>
</organism>
<dbReference type="RefSeq" id="WP_163916544.1">
    <property type="nucleotide sequence ID" value="NZ_AP022592.1"/>
</dbReference>
<dbReference type="KEGG" id="marz:MARA_03150"/>
<reference evidence="1 2" key="1">
    <citation type="journal article" date="2019" name="Emerg. Microbes Infect.">
        <title>Comprehensive subspecies identification of 175 nontuberculous mycobacteria species based on 7547 genomic profiles.</title>
        <authorList>
            <person name="Matsumoto Y."/>
            <person name="Kinjo T."/>
            <person name="Motooka D."/>
            <person name="Nabeya D."/>
            <person name="Jung N."/>
            <person name="Uechi K."/>
            <person name="Horii T."/>
            <person name="Iida T."/>
            <person name="Fujita J."/>
            <person name="Nakamura S."/>
        </authorList>
    </citation>
    <scope>NUCLEOTIDE SEQUENCE [LARGE SCALE GENOMIC DNA]</scope>
    <source>
        <strain evidence="1 2">JCM 18538</strain>
        <plasmid evidence="1">pJCM18538</plasmid>
    </source>
</reference>
<protein>
    <submittedName>
        <fullName evidence="1">Uncharacterized protein</fullName>
    </submittedName>
</protein>
<evidence type="ECO:0000313" key="1">
    <source>
        <dbReference type="EMBL" id="BBY46885.1"/>
    </source>
</evidence>
<geneLocation type="plasmid" evidence="1">
    <name>pJCM18538</name>
</geneLocation>
<keyword evidence="2" id="KW-1185">Reference proteome</keyword>
<accession>A0A7I7RSY1</accession>
<dbReference type="AlphaFoldDB" id="A0A7I7RSY1"/>
<dbReference type="EMBL" id="AP022592">
    <property type="protein sequence ID" value="BBY46885.1"/>
    <property type="molecule type" value="Genomic_DNA"/>
</dbReference>
<evidence type="ECO:0000313" key="2">
    <source>
        <dbReference type="Proteomes" id="UP000467428"/>
    </source>
</evidence>
<proteinExistence type="predicted"/>
<sequence length="197" mass="21163">MNSSSSGAQPGRPTVPLSQAAKILGKDWRTVKKLVEAGAIEGGSHLVAKRRTYYVYADQLAQPRTGVRSGHDRGLADTIADLQRELELSRAAEARAHEAEAQARAVAASAQETNRLLQANQAILLGAVKDFQQASDSTAGLVDDYRALTDRHWSIANQYRSSASSFAQAADNFQSILGHMLTPDDISSLTSDGRADE</sequence>
<name>A0A7I7RSY1_9MYCO</name>
<gene>
    <name evidence="1" type="ORF">MARA_03150</name>
</gene>
<keyword evidence="1" id="KW-0614">Plasmid</keyword>
<dbReference type="Proteomes" id="UP000467428">
    <property type="component" value="Plasmid pJCM18538"/>
</dbReference>